<comment type="caution">
    <text evidence="1">The sequence shown here is derived from an EMBL/GenBank/DDBJ whole genome shotgun (WGS) entry which is preliminary data.</text>
</comment>
<keyword evidence="2" id="KW-1185">Reference proteome</keyword>
<protein>
    <recommendedName>
        <fullName evidence="3">Cytochrome c</fullName>
    </recommendedName>
</protein>
<proteinExistence type="predicted"/>
<evidence type="ECO:0000313" key="2">
    <source>
        <dbReference type="Proteomes" id="UP000706039"/>
    </source>
</evidence>
<name>A0ABS7PHL7_9SPHN</name>
<evidence type="ECO:0008006" key="3">
    <source>
        <dbReference type="Google" id="ProtNLM"/>
    </source>
</evidence>
<dbReference type="Gene3D" id="1.10.760.10">
    <property type="entry name" value="Cytochrome c-like domain"/>
    <property type="match status" value="1"/>
</dbReference>
<organism evidence="1 2">
    <name type="scientific">Sphingomonas colocasiae</name>
    <dbReference type="NCBI Taxonomy" id="1848973"/>
    <lineage>
        <taxon>Bacteria</taxon>
        <taxon>Pseudomonadati</taxon>
        <taxon>Pseudomonadota</taxon>
        <taxon>Alphaproteobacteria</taxon>
        <taxon>Sphingomonadales</taxon>
        <taxon>Sphingomonadaceae</taxon>
        <taxon>Sphingomonas</taxon>
    </lineage>
</organism>
<evidence type="ECO:0000313" key="1">
    <source>
        <dbReference type="EMBL" id="MBY8820743.1"/>
    </source>
</evidence>
<accession>A0ABS7PHL7</accession>
<dbReference type="EMBL" id="JAINVV010000001">
    <property type="protein sequence ID" value="MBY8820743.1"/>
    <property type="molecule type" value="Genomic_DNA"/>
</dbReference>
<dbReference type="SUPFAM" id="SSF46626">
    <property type="entry name" value="Cytochrome c"/>
    <property type="match status" value="1"/>
</dbReference>
<dbReference type="RefSeq" id="WP_222987857.1">
    <property type="nucleotide sequence ID" value="NZ_JAINVV010000001.1"/>
</dbReference>
<gene>
    <name evidence="1" type="ORF">K7G82_00470</name>
</gene>
<dbReference type="Proteomes" id="UP000706039">
    <property type="component" value="Unassembled WGS sequence"/>
</dbReference>
<sequence>MSTVKRKGIVAGVLIAGIATATISTGLKAQDPKEGPGKDLFVQRCHTCHELNTVTVQRLSGNDWRVIVERMIQNGAQLTESESEQIIAYLTKMYGPEPAPSSASAH</sequence>
<dbReference type="InterPro" id="IPR036909">
    <property type="entry name" value="Cyt_c-like_dom_sf"/>
</dbReference>
<reference evidence="1 2" key="1">
    <citation type="submission" date="2021-08" db="EMBL/GenBank/DDBJ databases">
        <authorList>
            <person name="Tuo L."/>
        </authorList>
    </citation>
    <scope>NUCLEOTIDE SEQUENCE [LARGE SCALE GENOMIC DNA]</scope>
    <source>
        <strain evidence="1 2">JCM 31229</strain>
    </source>
</reference>